<dbReference type="InterPro" id="IPR000421">
    <property type="entry name" value="FA58C"/>
</dbReference>
<evidence type="ECO:0000259" key="9">
    <source>
        <dbReference type="Pfam" id="PF00754"/>
    </source>
</evidence>
<reference evidence="13" key="1">
    <citation type="submission" date="2016-10" db="EMBL/GenBank/DDBJ databases">
        <authorList>
            <person name="Varghese N."/>
            <person name="Submissions S."/>
        </authorList>
    </citation>
    <scope>NUCLEOTIDE SEQUENCE [LARGE SCALE GENOMIC DNA]</scope>
    <source>
        <strain evidence="13">DSM 3695</strain>
    </source>
</reference>
<keyword evidence="4" id="KW-0378">Hydrolase</keyword>
<dbReference type="RefSeq" id="WP_089897195.1">
    <property type="nucleotide sequence ID" value="NZ_FOJG01000002.1"/>
</dbReference>
<dbReference type="InterPro" id="IPR015882">
    <property type="entry name" value="HEX_bac_N"/>
</dbReference>
<proteinExistence type="inferred from homology"/>
<accession>A0A1I0S5J6</accession>
<evidence type="ECO:0000256" key="5">
    <source>
        <dbReference type="ARBA" id="ARBA00023295"/>
    </source>
</evidence>
<feature type="signal peptide" evidence="7">
    <location>
        <begin position="1"/>
        <end position="21"/>
    </location>
</feature>
<dbReference type="PROSITE" id="PS51257">
    <property type="entry name" value="PROKAR_LIPOPROTEIN"/>
    <property type="match status" value="1"/>
</dbReference>
<dbReference type="EMBL" id="FOJG01000002">
    <property type="protein sequence ID" value="SEW50423.1"/>
    <property type="molecule type" value="Genomic_DNA"/>
</dbReference>
<evidence type="ECO:0000313" key="13">
    <source>
        <dbReference type="Proteomes" id="UP000199310"/>
    </source>
</evidence>
<dbReference type="OrthoDB" id="726159at2"/>
<dbReference type="PANTHER" id="PTHR22600">
    <property type="entry name" value="BETA-HEXOSAMINIDASE"/>
    <property type="match status" value="1"/>
</dbReference>
<dbReference type="STRING" id="29529.SAMN04488122_3798"/>
<evidence type="ECO:0000259" key="10">
    <source>
        <dbReference type="Pfam" id="PF02838"/>
    </source>
</evidence>
<dbReference type="Proteomes" id="UP000199310">
    <property type="component" value="Unassembled WGS sequence"/>
</dbReference>
<organism evidence="12 13">
    <name type="scientific">Chitinophaga arvensicola</name>
    <dbReference type="NCBI Taxonomy" id="29529"/>
    <lineage>
        <taxon>Bacteria</taxon>
        <taxon>Pseudomonadati</taxon>
        <taxon>Bacteroidota</taxon>
        <taxon>Chitinophagia</taxon>
        <taxon>Chitinophagales</taxon>
        <taxon>Chitinophagaceae</taxon>
        <taxon>Chitinophaga</taxon>
    </lineage>
</organism>
<feature type="domain" description="Beta-hexosaminidase bacterial type N-terminal" evidence="10">
    <location>
        <begin position="27"/>
        <end position="149"/>
    </location>
</feature>
<protein>
    <recommendedName>
        <fullName evidence="3">beta-N-acetylhexosaminidase</fullName>
        <ecNumber evidence="3">3.2.1.52</ecNumber>
    </recommendedName>
</protein>
<dbReference type="Pfam" id="PF00728">
    <property type="entry name" value="Glyco_hydro_20"/>
    <property type="match status" value="1"/>
</dbReference>
<feature type="active site" description="Proton donor" evidence="6">
    <location>
        <position position="325"/>
    </location>
</feature>
<dbReference type="InterPro" id="IPR029018">
    <property type="entry name" value="Hex-like_dom2"/>
</dbReference>
<dbReference type="Gene3D" id="3.20.20.80">
    <property type="entry name" value="Glycosidases"/>
    <property type="match status" value="1"/>
</dbReference>
<dbReference type="AlphaFoldDB" id="A0A1I0S5J6"/>
<evidence type="ECO:0000313" key="12">
    <source>
        <dbReference type="EMBL" id="SEW50423.1"/>
    </source>
</evidence>
<dbReference type="InterPro" id="IPR017853">
    <property type="entry name" value="GH"/>
</dbReference>
<dbReference type="Pfam" id="PF13290">
    <property type="entry name" value="CHB_HEX_C_1"/>
    <property type="match status" value="1"/>
</dbReference>
<sequence>MLKKIAGLWWLLSGCGMIVCAQPAAHLDLIPKPTSVVATSGTFYITPESKVFTYPAFAPVAALFAEAVHLPKPQSALLKTRQTKSFIFRTANAAVIPDSAGYQLKITPDNVFITARTQTGAVNAMQTLLQLLLLQPQPSTLPCADISDHPRFGYRGVHLDVSRNFFPASYIKRFIDLMALYKMNTFHWHLTDGAGWRLEIKRYPELTQIAAWRNEANWKDWWTKGRRYSKEGDPNAYGGYYTQDQAREIVAYAAQRGITVIPEIEMPGHSEEVLAVYPQYSCSGIPYKNSELCLGNDATFGFLENVLTEVMDIFPSTYIHIGGDEADKKAWKSCPKCQQRIRNEHLKDENELQSYAIRRMEKFLVSHHRKLLGWDEILEGGLAPEATVMSWRGESGGIAAAREGHDVVMTPGAYCYFDSYQADPATQPEAIGGYLPVDKVYSYDPVPKELDATAAKHILGAQANIWTEYIPNSYHLEYMVYPRLLALSEVVWSDTAQKNLADFRQRLQAHYRLLQRLNVNYYRPSYNVTIHPLIDAAQHRTTVSFSSEQYQPQIRYTLDGSMPGPQSALYTGPFTVTGSAPVTAAIFKDTLRQGKPAFLQLDDHLAIGKKVTYLLPYSKKYLAQQEATLVNGYRGSLTYADGQWQGFEGKDMDVSIDMETVMPLKSVSVTFMQLTGPGVYMPSAVEVLISEDGQKYSPVKKIDNDIPVTTATLTFKDFKFDLGGLKARYIRVRAVNQQHGFMFADEIIVY</sequence>
<keyword evidence="13" id="KW-1185">Reference proteome</keyword>
<dbReference type="PRINTS" id="PR00738">
    <property type="entry name" value="GLHYDRLASE20"/>
</dbReference>
<name>A0A1I0S5J6_9BACT</name>
<feature type="chain" id="PRO_5011778316" description="beta-N-acetylhexosaminidase" evidence="7">
    <location>
        <begin position="22"/>
        <end position="750"/>
    </location>
</feature>
<dbReference type="SUPFAM" id="SSF49785">
    <property type="entry name" value="Galactose-binding domain-like"/>
    <property type="match status" value="1"/>
</dbReference>
<keyword evidence="7" id="KW-0732">Signal</keyword>
<dbReference type="InterPro" id="IPR008979">
    <property type="entry name" value="Galactose-bd-like_sf"/>
</dbReference>
<dbReference type="SUPFAM" id="SSF51445">
    <property type="entry name" value="(Trans)glycosidases"/>
    <property type="match status" value="1"/>
</dbReference>
<dbReference type="SUPFAM" id="SSF55545">
    <property type="entry name" value="beta-N-acetylhexosaminidase-like domain"/>
    <property type="match status" value="1"/>
</dbReference>
<dbReference type="PANTHER" id="PTHR22600:SF57">
    <property type="entry name" value="BETA-N-ACETYLHEXOSAMINIDASE"/>
    <property type="match status" value="1"/>
</dbReference>
<comment type="similarity">
    <text evidence="2">Belongs to the glycosyl hydrolase 20 family.</text>
</comment>
<dbReference type="InterPro" id="IPR015883">
    <property type="entry name" value="Glyco_hydro_20_cat"/>
</dbReference>
<gene>
    <name evidence="12" type="ORF">SAMN04488122_3798</name>
</gene>
<evidence type="ECO:0000256" key="3">
    <source>
        <dbReference type="ARBA" id="ARBA00012663"/>
    </source>
</evidence>
<evidence type="ECO:0000256" key="7">
    <source>
        <dbReference type="SAM" id="SignalP"/>
    </source>
</evidence>
<dbReference type="InterPro" id="IPR025705">
    <property type="entry name" value="Beta_hexosaminidase_sua/sub"/>
</dbReference>
<dbReference type="Gene3D" id="2.60.120.260">
    <property type="entry name" value="Galactose-binding domain-like"/>
    <property type="match status" value="1"/>
</dbReference>
<evidence type="ECO:0000256" key="1">
    <source>
        <dbReference type="ARBA" id="ARBA00001231"/>
    </source>
</evidence>
<feature type="domain" description="GH29D-like beta-sandwich" evidence="11">
    <location>
        <begin position="540"/>
        <end position="593"/>
    </location>
</feature>
<evidence type="ECO:0000256" key="2">
    <source>
        <dbReference type="ARBA" id="ARBA00006285"/>
    </source>
</evidence>
<dbReference type="GO" id="GO:0005975">
    <property type="term" value="P:carbohydrate metabolic process"/>
    <property type="evidence" value="ECO:0007669"/>
    <property type="project" value="InterPro"/>
</dbReference>
<evidence type="ECO:0000256" key="4">
    <source>
        <dbReference type="ARBA" id="ARBA00022801"/>
    </source>
</evidence>
<dbReference type="Pfam" id="PF00754">
    <property type="entry name" value="F5_F8_type_C"/>
    <property type="match status" value="1"/>
</dbReference>
<dbReference type="InterPro" id="IPR059177">
    <property type="entry name" value="GH29D-like_dom"/>
</dbReference>
<feature type="domain" description="Glycoside hydrolase family 20 catalytic" evidence="8">
    <location>
        <begin position="152"/>
        <end position="494"/>
    </location>
</feature>
<evidence type="ECO:0000259" key="11">
    <source>
        <dbReference type="Pfam" id="PF13290"/>
    </source>
</evidence>
<evidence type="ECO:0000259" key="8">
    <source>
        <dbReference type="Pfam" id="PF00728"/>
    </source>
</evidence>
<dbReference type="Gene3D" id="3.30.379.10">
    <property type="entry name" value="Chitobiase/beta-hexosaminidase domain 2-like"/>
    <property type="match status" value="1"/>
</dbReference>
<dbReference type="GO" id="GO:0016020">
    <property type="term" value="C:membrane"/>
    <property type="evidence" value="ECO:0007669"/>
    <property type="project" value="TreeGrafter"/>
</dbReference>
<comment type="catalytic activity">
    <reaction evidence="1">
        <text>Hydrolysis of terminal non-reducing N-acetyl-D-hexosamine residues in N-acetyl-beta-D-hexosaminides.</text>
        <dbReference type="EC" id="3.2.1.52"/>
    </reaction>
</comment>
<evidence type="ECO:0000256" key="6">
    <source>
        <dbReference type="PIRSR" id="PIRSR625705-1"/>
    </source>
</evidence>
<dbReference type="EC" id="3.2.1.52" evidence="3"/>
<dbReference type="GO" id="GO:0004563">
    <property type="term" value="F:beta-N-acetylhexosaminidase activity"/>
    <property type="evidence" value="ECO:0007669"/>
    <property type="project" value="UniProtKB-EC"/>
</dbReference>
<keyword evidence="5" id="KW-0326">Glycosidase</keyword>
<feature type="domain" description="F5/8 type C" evidence="9">
    <location>
        <begin position="641"/>
        <end position="741"/>
    </location>
</feature>
<dbReference type="CDD" id="cd06563">
    <property type="entry name" value="GH20_chitobiase-like"/>
    <property type="match status" value="1"/>
</dbReference>
<dbReference type="GO" id="GO:0030203">
    <property type="term" value="P:glycosaminoglycan metabolic process"/>
    <property type="evidence" value="ECO:0007669"/>
    <property type="project" value="TreeGrafter"/>
</dbReference>
<dbReference type="Pfam" id="PF02838">
    <property type="entry name" value="Glyco_hydro_20b"/>
    <property type="match status" value="1"/>
</dbReference>